<organism evidence="2 3">
    <name type="scientific">Bifidobacterium parmae</name>
    <dbReference type="NCBI Taxonomy" id="361854"/>
    <lineage>
        <taxon>Bacteria</taxon>
        <taxon>Bacillati</taxon>
        <taxon>Actinomycetota</taxon>
        <taxon>Actinomycetes</taxon>
        <taxon>Bifidobacteriales</taxon>
        <taxon>Bifidobacteriaceae</taxon>
        <taxon>Bifidobacterium</taxon>
    </lineage>
</organism>
<evidence type="ECO:0000313" key="3">
    <source>
        <dbReference type="Proteomes" id="UP000235034"/>
    </source>
</evidence>
<evidence type="ECO:0000256" key="1">
    <source>
        <dbReference type="SAM" id="Phobius"/>
    </source>
</evidence>
<keyword evidence="1" id="KW-0472">Membrane</keyword>
<keyword evidence="1" id="KW-1133">Transmembrane helix</keyword>
<name>A0A2N5J6K3_9BIFI</name>
<keyword evidence="1" id="KW-0812">Transmembrane</keyword>
<protein>
    <submittedName>
        <fullName evidence="2">Uncharacterized protein</fullName>
    </submittedName>
</protein>
<gene>
    <name evidence="2" type="ORF">Uis4E_0177</name>
</gene>
<keyword evidence="3" id="KW-1185">Reference proteome</keyword>
<reference evidence="2 3" key="1">
    <citation type="submission" date="2017-07" db="EMBL/GenBank/DDBJ databases">
        <title>Bifidobacterium novel species.</title>
        <authorList>
            <person name="Lugli G.A."/>
            <person name="Milani C."/>
            <person name="Duranti S."/>
            <person name="Mangifesta M."/>
        </authorList>
    </citation>
    <scope>NUCLEOTIDE SEQUENCE [LARGE SCALE GENOMIC DNA]</scope>
    <source>
        <strain evidence="2 3">77</strain>
    </source>
</reference>
<evidence type="ECO:0000313" key="2">
    <source>
        <dbReference type="EMBL" id="PLS29836.1"/>
    </source>
</evidence>
<dbReference type="AlphaFoldDB" id="A0A2N5J6K3"/>
<comment type="caution">
    <text evidence="2">The sequence shown here is derived from an EMBL/GenBank/DDBJ whole genome shotgun (WGS) entry which is preliminary data.</text>
</comment>
<dbReference type="EMBL" id="NMWT01000001">
    <property type="protein sequence ID" value="PLS29836.1"/>
    <property type="molecule type" value="Genomic_DNA"/>
</dbReference>
<sequence length="36" mass="4042">MVRAKRERRLMLRYALVVVGFLVILGVAVAVKMLLG</sequence>
<accession>A0A2N5J6K3</accession>
<proteinExistence type="predicted"/>
<feature type="transmembrane region" description="Helical" evidence="1">
    <location>
        <begin position="12"/>
        <end position="35"/>
    </location>
</feature>
<dbReference type="Proteomes" id="UP000235034">
    <property type="component" value="Unassembled WGS sequence"/>
</dbReference>